<comment type="caution">
    <text evidence="3">The sequence shown here is derived from an EMBL/GenBank/DDBJ whole genome shotgun (WGS) entry which is preliminary data.</text>
</comment>
<organism evidence="3 4">
    <name type="scientific">Candidatus Roizmanbacteria bacterium RIFCSPLOWO2_01_FULL_40_42</name>
    <dbReference type="NCBI Taxonomy" id="1802066"/>
    <lineage>
        <taxon>Bacteria</taxon>
        <taxon>Candidatus Roizmaniibacteriota</taxon>
    </lineage>
</organism>
<dbReference type="InterPro" id="IPR000836">
    <property type="entry name" value="PRTase_dom"/>
</dbReference>
<comment type="similarity">
    <text evidence="1">Belongs to the ComF/GntX family.</text>
</comment>
<name>A0A1F7J5U8_9BACT</name>
<dbReference type="InterPro" id="IPR051910">
    <property type="entry name" value="ComF/GntX_DNA_util-trans"/>
</dbReference>
<dbReference type="AlphaFoldDB" id="A0A1F7J5U8"/>
<evidence type="ECO:0000259" key="2">
    <source>
        <dbReference type="Pfam" id="PF00156"/>
    </source>
</evidence>
<gene>
    <name evidence="3" type="ORF">A3B50_03515</name>
</gene>
<dbReference type="PANTHER" id="PTHR47505:SF1">
    <property type="entry name" value="DNA UTILIZATION PROTEIN YHGH"/>
    <property type="match status" value="1"/>
</dbReference>
<dbReference type="SUPFAM" id="SSF53271">
    <property type="entry name" value="PRTase-like"/>
    <property type="match status" value="1"/>
</dbReference>
<reference evidence="3 4" key="1">
    <citation type="journal article" date="2016" name="Nat. Commun.">
        <title>Thousands of microbial genomes shed light on interconnected biogeochemical processes in an aquifer system.</title>
        <authorList>
            <person name="Anantharaman K."/>
            <person name="Brown C.T."/>
            <person name="Hug L.A."/>
            <person name="Sharon I."/>
            <person name="Castelle C.J."/>
            <person name="Probst A.J."/>
            <person name="Thomas B.C."/>
            <person name="Singh A."/>
            <person name="Wilkins M.J."/>
            <person name="Karaoz U."/>
            <person name="Brodie E.L."/>
            <person name="Williams K.H."/>
            <person name="Hubbard S.S."/>
            <person name="Banfield J.F."/>
        </authorList>
    </citation>
    <scope>NUCLEOTIDE SEQUENCE [LARGE SCALE GENOMIC DNA]</scope>
</reference>
<dbReference type="CDD" id="cd06223">
    <property type="entry name" value="PRTases_typeI"/>
    <property type="match status" value="1"/>
</dbReference>
<protein>
    <recommendedName>
        <fullName evidence="2">Phosphoribosyltransferase domain-containing protein</fullName>
    </recommendedName>
</protein>
<sequence>MKFLKDLLFPRTCLNCGLLGSHICLSCQKKLKRIEKDNCFYCKRSGFLGLTHPACKKPNGVDGVLSCFYYNDVLKKILKNIKYRLTREGLTELFRLFPEETYHKLAYYKRLFPDLAVEEIPLHSARQKQRGFNQSGDIAAFLTMSFGFPRAQNLKRIKNTFPQSQQTKHRKRKDNIRNAFILSKEKLIPVRHIVLVDDVITTGATVAEAARVLKKHGALKVFVFTLAKG</sequence>
<dbReference type="EMBL" id="MGAQ01000007">
    <property type="protein sequence ID" value="OGK50994.1"/>
    <property type="molecule type" value="Genomic_DNA"/>
</dbReference>
<dbReference type="PANTHER" id="PTHR47505">
    <property type="entry name" value="DNA UTILIZATION PROTEIN YHGH"/>
    <property type="match status" value="1"/>
</dbReference>
<evidence type="ECO:0000313" key="4">
    <source>
        <dbReference type="Proteomes" id="UP000178558"/>
    </source>
</evidence>
<dbReference type="Gene3D" id="3.40.50.2020">
    <property type="match status" value="1"/>
</dbReference>
<dbReference type="InterPro" id="IPR029057">
    <property type="entry name" value="PRTase-like"/>
</dbReference>
<evidence type="ECO:0000313" key="3">
    <source>
        <dbReference type="EMBL" id="OGK50994.1"/>
    </source>
</evidence>
<evidence type="ECO:0000256" key="1">
    <source>
        <dbReference type="ARBA" id="ARBA00008007"/>
    </source>
</evidence>
<dbReference type="Proteomes" id="UP000178558">
    <property type="component" value="Unassembled WGS sequence"/>
</dbReference>
<dbReference type="Pfam" id="PF00156">
    <property type="entry name" value="Pribosyltran"/>
    <property type="match status" value="1"/>
</dbReference>
<accession>A0A1F7J5U8</accession>
<feature type="domain" description="Phosphoribosyltransferase" evidence="2">
    <location>
        <begin position="162"/>
        <end position="227"/>
    </location>
</feature>
<proteinExistence type="inferred from homology"/>